<feature type="compositionally biased region" description="Basic and acidic residues" evidence="1">
    <location>
        <begin position="67"/>
        <end position="84"/>
    </location>
</feature>
<dbReference type="AlphaFoldDB" id="A0A6J7K6V8"/>
<evidence type="ECO:0000256" key="1">
    <source>
        <dbReference type="SAM" id="MobiDB-lite"/>
    </source>
</evidence>
<feature type="region of interest" description="Disordered" evidence="1">
    <location>
        <begin position="40"/>
        <end position="84"/>
    </location>
</feature>
<evidence type="ECO:0000313" key="2">
    <source>
        <dbReference type="EMBL" id="CAB4950499.1"/>
    </source>
</evidence>
<proteinExistence type="predicted"/>
<gene>
    <name evidence="2" type="ORF">UFOPK3733_01844</name>
</gene>
<protein>
    <submittedName>
        <fullName evidence="2">Unannotated protein</fullName>
    </submittedName>
</protein>
<name>A0A6J7K6V8_9ZZZZ</name>
<dbReference type="EMBL" id="CAFBNC010000122">
    <property type="protein sequence ID" value="CAB4950499.1"/>
    <property type="molecule type" value="Genomic_DNA"/>
</dbReference>
<organism evidence="2">
    <name type="scientific">freshwater metagenome</name>
    <dbReference type="NCBI Taxonomy" id="449393"/>
    <lineage>
        <taxon>unclassified sequences</taxon>
        <taxon>metagenomes</taxon>
        <taxon>ecological metagenomes</taxon>
    </lineage>
</organism>
<sequence>MPKVRFTFSTFNSASGTLTETSIILVNEILAANEPLSAANTAGDTSALGRTPTTKEIGGPRGVRSVGVEKEHETTVPSGAEHES</sequence>
<accession>A0A6J7K6V8</accession>
<reference evidence="2" key="1">
    <citation type="submission" date="2020-05" db="EMBL/GenBank/DDBJ databases">
        <authorList>
            <person name="Chiriac C."/>
            <person name="Salcher M."/>
            <person name="Ghai R."/>
            <person name="Kavagutti S V."/>
        </authorList>
    </citation>
    <scope>NUCLEOTIDE SEQUENCE</scope>
</reference>